<evidence type="ECO:0000313" key="18">
    <source>
        <dbReference type="Proteomes" id="UP000503464"/>
    </source>
</evidence>
<dbReference type="Proteomes" id="UP000503464">
    <property type="component" value="Chromosome"/>
</dbReference>
<feature type="signal peptide" evidence="15">
    <location>
        <begin position="1"/>
        <end position="34"/>
    </location>
</feature>
<comment type="function">
    <text evidence="1 15">Binds the cellulose synthase activator, bis-(3'-5') cyclic diguanylic acid (c-di-GMP).</text>
</comment>
<evidence type="ECO:0000256" key="14">
    <source>
        <dbReference type="ARBA" id="ARBA00033444"/>
    </source>
</evidence>
<gene>
    <name evidence="17" type="primary">bcsB</name>
    <name evidence="17" type="ORF">G9399_18075</name>
</gene>
<accession>A0AAE7EMU7</accession>
<evidence type="ECO:0000256" key="6">
    <source>
        <dbReference type="ARBA" id="ARBA00021844"/>
    </source>
</evidence>
<evidence type="ECO:0000256" key="11">
    <source>
        <dbReference type="ARBA" id="ARBA00022916"/>
    </source>
</evidence>
<keyword evidence="7 15" id="KW-1003">Cell membrane</keyword>
<keyword evidence="8 15" id="KW-0997">Cell inner membrane</keyword>
<evidence type="ECO:0000256" key="13">
    <source>
        <dbReference type="ARBA" id="ARBA00023136"/>
    </source>
</evidence>
<dbReference type="AlphaFoldDB" id="A0AAE7EMU7"/>
<proteinExistence type="inferred from homology"/>
<evidence type="ECO:0000256" key="5">
    <source>
        <dbReference type="ARBA" id="ARBA00011437"/>
    </source>
</evidence>
<comment type="subunit">
    <text evidence="5 15">Tightly associated with the cellulose synthase catalytic subunit.</text>
</comment>
<organism evidence="17 18">
    <name type="scientific">Serratia fonticola</name>
    <dbReference type="NCBI Taxonomy" id="47917"/>
    <lineage>
        <taxon>Bacteria</taxon>
        <taxon>Pseudomonadati</taxon>
        <taxon>Pseudomonadota</taxon>
        <taxon>Gammaproteobacteria</taxon>
        <taxon>Enterobacterales</taxon>
        <taxon>Yersiniaceae</taxon>
        <taxon>Serratia</taxon>
    </lineage>
</organism>
<evidence type="ECO:0000256" key="4">
    <source>
        <dbReference type="ARBA" id="ARBA00010714"/>
    </source>
</evidence>
<comment type="similarity">
    <text evidence="4 15">Belongs to the AcsB/BcsB family.</text>
</comment>
<dbReference type="GO" id="GO:0006011">
    <property type="term" value="P:UDP-alpha-D-glucose metabolic process"/>
    <property type="evidence" value="ECO:0007669"/>
    <property type="project" value="InterPro"/>
</dbReference>
<dbReference type="NCBIfam" id="NF008324">
    <property type="entry name" value="PRK11114.1-2"/>
    <property type="match status" value="1"/>
</dbReference>
<dbReference type="PANTHER" id="PTHR39083:SF1">
    <property type="entry name" value="CYCLIC DI-GMP-BINDING PROTEIN"/>
    <property type="match status" value="1"/>
</dbReference>
<dbReference type="PANTHER" id="PTHR39083">
    <property type="entry name" value="CYCLIC DI-GMP-BINDING PROTEIN"/>
    <property type="match status" value="1"/>
</dbReference>
<dbReference type="GO" id="GO:0030244">
    <property type="term" value="P:cellulose biosynthetic process"/>
    <property type="evidence" value="ECO:0007669"/>
    <property type="project" value="UniProtKB-KW"/>
</dbReference>
<evidence type="ECO:0000256" key="10">
    <source>
        <dbReference type="ARBA" id="ARBA00022692"/>
    </source>
</evidence>
<evidence type="ECO:0000256" key="8">
    <source>
        <dbReference type="ARBA" id="ARBA00022519"/>
    </source>
</evidence>
<dbReference type="InterPro" id="IPR003920">
    <property type="entry name" value="Cell_synth_B"/>
</dbReference>
<reference evidence="18" key="1">
    <citation type="submission" date="2020-03" db="EMBL/GenBank/DDBJ databases">
        <title>Genome sequences of seven Enterobacteriaceae strains isolated from Canadian wastewater treatment facilities.</title>
        <authorList>
            <person name="Huang H."/>
            <person name="Chmara J.T."/>
            <person name="Duceppe M.-O."/>
        </authorList>
    </citation>
    <scope>NUCLEOTIDE SEQUENCE [LARGE SCALE GENOMIC DNA]</scope>
    <source>
        <strain evidence="18">Biosolid 3</strain>
    </source>
</reference>
<keyword evidence="15" id="KW-0732">Signal</keyword>
<dbReference type="Pfam" id="PF03170">
    <property type="entry name" value="BcsB"/>
    <property type="match status" value="1"/>
</dbReference>
<dbReference type="InterPro" id="IPR018513">
    <property type="entry name" value="Cell_synthase_bac"/>
</dbReference>
<sequence length="808" mass="88353">MSRVKTKLSTGRSTLIALVSGLMLGMGLSGLALAADPQPAPSHASDAVEMPGFPTLPRPTDAPPAGAVPSSAEQTAPLDIATPPVTVFNQSLASTLSVGEMGQTTGLTLSNWQQQSGFTFTLPSDWVVTDGNLVLDLDISPAMIGTDTELQLMLNGQPLSTQKLNQLHEGKVSLQVPIPAAMIVARNNLSFSIGNGSNAAMLCEKGAANKYWLKVLPTSQLHLENQVLNISPNLGRFPNPFFDPQAMQPTLVDVIFSQEKRPEEVAAAAIVSSYLGKVTRHNNLDFQVLQDSLPEQNGIIFARPGEQIGQLTLPQAEGPTLQVIDNPLNPVYKLLLVMGRNATEMRQAAYRLVSQPLPEKTALLAVKPVTIPLRQPYDAPRWIDTSKPVSFDKLVASNEELTVTGVYHDAVRVAFRAAPDLFMWDGRNVPLQINYRFPTDNWIDENKSQLSATLNGTFLRNLSVNKRGLLELLWHQFGGDIRQEQYTLALPPYLIYGDNMLELYFSIVPKNGASCDPADSNTLKSHIGPNSYIDLSDTYHFTELPNLSYYVGASFPFSKLADFSQTVLLMAEKPTANEVRALLNLTARSGAATGSSIGNVDIRFGLRGNENELDDFKGKDVLVVASLAQRAFYQRLLQQVPFALNDSGGLVVKAQSTLEKLQSYLKGNWRTQGIDADRYLSSVTDWRGFFSFRSGWDPQRVVVVASASSDDGLNKIYGDLKLARLNAGVRGDLAVITDQNGVRSFQVGEQFPSGELPWYLIFIWYASKHVVLLSLTVLGISVVLGLGLYILLRKHAAKRLGRDAEDES</sequence>
<evidence type="ECO:0000256" key="1">
    <source>
        <dbReference type="ARBA" id="ARBA00002057"/>
    </source>
</evidence>
<dbReference type="Gene3D" id="2.60.120.260">
    <property type="entry name" value="Galactose-binding domain-like"/>
    <property type="match status" value="2"/>
</dbReference>
<evidence type="ECO:0000256" key="7">
    <source>
        <dbReference type="ARBA" id="ARBA00022475"/>
    </source>
</evidence>
<feature type="region of interest" description="Disordered" evidence="16">
    <location>
        <begin position="35"/>
        <end position="73"/>
    </location>
</feature>
<keyword evidence="10 15" id="KW-0812">Transmembrane</keyword>
<evidence type="ECO:0000256" key="15">
    <source>
        <dbReference type="RuleBase" id="RU365021"/>
    </source>
</evidence>
<comment type="pathway">
    <text evidence="3 15">Glycan metabolism; bacterial cellulose biosynthesis.</text>
</comment>
<evidence type="ECO:0000256" key="12">
    <source>
        <dbReference type="ARBA" id="ARBA00022989"/>
    </source>
</evidence>
<evidence type="ECO:0000256" key="3">
    <source>
        <dbReference type="ARBA" id="ARBA00005186"/>
    </source>
</evidence>
<keyword evidence="9 15" id="KW-0973">c-di-GMP</keyword>
<evidence type="ECO:0000256" key="9">
    <source>
        <dbReference type="ARBA" id="ARBA00022636"/>
    </source>
</evidence>
<feature type="chain" id="PRO_5041768013" description="Cyclic di-GMP-binding protein" evidence="15">
    <location>
        <begin position="35"/>
        <end position="808"/>
    </location>
</feature>
<dbReference type="RefSeq" id="WP_259526389.1">
    <property type="nucleotide sequence ID" value="NZ_CP054160.3"/>
</dbReference>
<dbReference type="EMBL" id="CP054160">
    <property type="protein sequence ID" value="QKJ61502.2"/>
    <property type="molecule type" value="Genomic_DNA"/>
</dbReference>
<feature type="transmembrane region" description="Helical" evidence="15">
    <location>
        <begin position="770"/>
        <end position="792"/>
    </location>
</feature>
<keyword evidence="13 15" id="KW-0472">Membrane</keyword>
<comment type="subcellular location">
    <subcellularLocation>
        <location evidence="2">Cell inner membrane</location>
        <topology evidence="2">Single-pass membrane protein</topology>
    </subcellularLocation>
</comment>
<evidence type="ECO:0000256" key="16">
    <source>
        <dbReference type="SAM" id="MobiDB-lite"/>
    </source>
</evidence>
<dbReference type="GO" id="GO:0005886">
    <property type="term" value="C:plasma membrane"/>
    <property type="evidence" value="ECO:0007669"/>
    <property type="project" value="UniProtKB-SubCell"/>
</dbReference>
<keyword evidence="11 15" id="KW-0135">Cellulose biosynthesis</keyword>
<evidence type="ECO:0000313" key="17">
    <source>
        <dbReference type="EMBL" id="QKJ61502.2"/>
    </source>
</evidence>
<dbReference type="PRINTS" id="PR01440">
    <property type="entry name" value="CELLSNTHASEB"/>
</dbReference>
<protein>
    <recommendedName>
        <fullName evidence="6 15">Cyclic di-GMP-binding protein</fullName>
    </recommendedName>
    <alternativeName>
        <fullName evidence="14 15">Cellulose synthase regulatory subunit</fullName>
    </alternativeName>
</protein>
<evidence type="ECO:0000256" key="2">
    <source>
        <dbReference type="ARBA" id="ARBA00004377"/>
    </source>
</evidence>
<keyword evidence="12 15" id="KW-1133">Transmembrane helix</keyword>
<name>A0AAE7EMU7_SERFO</name>